<protein>
    <submittedName>
        <fullName evidence="2">DUF3391 domain-containing protein</fullName>
    </submittedName>
</protein>
<dbReference type="Proteomes" id="UP000587991">
    <property type="component" value="Unassembled WGS sequence"/>
</dbReference>
<dbReference type="InterPro" id="IPR021812">
    <property type="entry name" value="DUF3391"/>
</dbReference>
<dbReference type="InterPro" id="IPR037522">
    <property type="entry name" value="HD_GYP_dom"/>
</dbReference>
<dbReference type="AlphaFoldDB" id="A0A847SA84"/>
<dbReference type="PANTHER" id="PTHR43155:SF2">
    <property type="entry name" value="CYCLIC DI-GMP PHOSPHODIESTERASE PA4108"/>
    <property type="match status" value="1"/>
</dbReference>
<gene>
    <name evidence="2" type="ORF">HF682_04730</name>
</gene>
<reference evidence="2 3" key="1">
    <citation type="submission" date="2020-04" db="EMBL/GenBank/DDBJ databases">
        <title>Draft genome of Leeia sp. IMCC25680.</title>
        <authorList>
            <person name="Song J."/>
            <person name="Cho J.-C."/>
        </authorList>
    </citation>
    <scope>NUCLEOTIDE SEQUENCE [LARGE SCALE GENOMIC DNA]</scope>
    <source>
        <strain evidence="2 3">IMCC25680</strain>
    </source>
</reference>
<organism evidence="2 3">
    <name type="scientific">Leeia aquatica</name>
    <dbReference type="NCBI Taxonomy" id="2725557"/>
    <lineage>
        <taxon>Bacteria</taxon>
        <taxon>Pseudomonadati</taxon>
        <taxon>Pseudomonadota</taxon>
        <taxon>Betaproteobacteria</taxon>
        <taxon>Neisseriales</taxon>
        <taxon>Leeiaceae</taxon>
        <taxon>Leeia</taxon>
    </lineage>
</organism>
<dbReference type="Gene3D" id="1.10.3210.10">
    <property type="entry name" value="Hypothetical protein af1432"/>
    <property type="match status" value="1"/>
</dbReference>
<comment type="caution">
    <text evidence="2">The sequence shown here is derived from an EMBL/GenBank/DDBJ whole genome shotgun (WGS) entry which is preliminary data.</text>
</comment>
<name>A0A847SA84_9NEIS</name>
<sequence length="427" mass="47781">MSDSEAQFVDIARLRIGLYIHLDLGWMAHPFSLNSFKIRTEEQIEIIRNLGLERIRYDPARSDAQPLAEPGHDTIKPIVATEASPVENPEIKAKRARRERLDQQRASLAACERQFGEASRQFKLVSKQANTSPEQARQLSEQLIGGFVDDLTGDQEAAIRLLSEKTGEEGALHALNVTILSLLLGKACGLERQAMADLGMGALLHDIGKIELPDRVRHLDDHFNHAERELYQTHVSQGIALGRRMGLSAPTLLTLAQHHEHADGSGFPQRAKSDKISPAARIVALVNRYDNLCNPANPAQALTPHEVLRSLFAQQRNHFDATILNSFIRMMGVYPPGSVVQLEDERYALVVSVNAARPLKPHIVVHDREVPREDCIVLDLENEPDLSIKRSLKPTQLPRPVFDYLSPRKRMCYFFERGREAASGTPP</sequence>
<evidence type="ECO:0000313" key="3">
    <source>
        <dbReference type="Proteomes" id="UP000587991"/>
    </source>
</evidence>
<dbReference type="Pfam" id="PF13487">
    <property type="entry name" value="HD_5"/>
    <property type="match status" value="1"/>
</dbReference>
<accession>A0A847SA84</accession>
<dbReference type="CDD" id="cd00077">
    <property type="entry name" value="HDc"/>
    <property type="match status" value="1"/>
</dbReference>
<feature type="domain" description="HD-GYP" evidence="1">
    <location>
        <begin position="148"/>
        <end position="343"/>
    </location>
</feature>
<evidence type="ECO:0000259" key="1">
    <source>
        <dbReference type="PROSITE" id="PS51832"/>
    </source>
</evidence>
<evidence type="ECO:0000313" key="2">
    <source>
        <dbReference type="EMBL" id="NLR74456.1"/>
    </source>
</evidence>
<dbReference type="SMART" id="SM00471">
    <property type="entry name" value="HDc"/>
    <property type="match status" value="1"/>
</dbReference>
<dbReference type="SUPFAM" id="SSF109604">
    <property type="entry name" value="HD-domain/PDEase-like"/>
    <property type="match status" value="1"/>
</dbReference>
<dbReference type="GO" id="GO:0008081">
    <property type="term" value="F:phosphoric diester hydrolase activity"/>
    <property type="evidence" value="ECO:0007669"/>
    <property type="project" value="UniProtKB-ARBA"/>
</dbReference>
<dbReference type="Pfam" id="PF11871">
    <property type="entry name" value="DUF3391"/>
    <property type="match status" value="1"/>
</dbReference>
<dbReference type="InterPro" id="IPR003607">
    <property type="entry name" value="HD/PDEase_dom"/>
</dbReference>
<dbReference type="PANTHER" id="PTHR43155">
    <property type="entry name" value="CYCLIC DI-GMP PHOSPHODIESTERASE PA4108-RELATED"/>
    <property type="match status" value="1"/>
</dbReference>
<dbReference type="PROSITE" id="PS51832">
    <property type="entry name" value="HD_GYP"/>
    <property type="match status" value="1"/>
</dbReference>
<dbReference type="EMBL" id="JABAIM010000001">
    <property type="protein sequence ID" value="NLR74456.1"/>
    <property type="molecule type" value="Genomic_DNA"/>
</dbReference>
<dbReference type="RefSeq" id="WP_168876070.1">
    <property type="nucleotide sequence ID" value="NZ_JABAIM010000001.1"/>
</dbReference>
<keyword evidence="3" id="KW-1185">Reference proteome</keyword>
<proteinExistence type="predicted"/>